<name>A0A3B0VGD5_9ZZZZ</name>
<feature type="transmembrane region" description="Helical" evidence="1">
    <location>
        <begin position="143"/>
        <end position="163"/>
    </location>
</feature>
<feature type="transmembrane region" description="Helical" evidence="1">
    <location>
        <begin position="50"/>
        <end position="74"/>
    </location>
</feature>
<keyword evidence="1" id="KW-0472">Membrane</keyword>
<reference evidence="2" key="1">
    <citation type="submission" date="2018-06" db="EMBL/GenBank/DDBJ databases">
        <authorList>
            <person name="Zhirakovskaya E."/>
        </authorList>
    </citation>
    <scope>NUCLEOTIDE SEQUENCE</scope>
</reference>
<accession>A0A3B0VGD5</accession>
<dbReference type="AlphaFoldDB" id="A0A3B0VGD5"/>
<keyword evidence="1" id="KW-0812">Transmembrane</keyword>
<dbReference type="EMBL" id="UOEX01000231">
    <property type="protein sequence ID" value="VAW38032.1"/>
    <property type="molecule type" value="Genomic_DNA"/>
</dbReference>
<proteinExistence type="predicted"/>
<dbReference type="InterPro" id="IPR007498">
    <property type="entry name" value="PqiA-like"/>
</dbReference>
<gene>
    <name evidence="2" type="ORF">MNBD_DELTA03-586</name>
</gene>
<feature type="transmembrane region" description="Helical" evidence="1">
    <location>
        <begin position="94"/>
        <end position="122"/>
    </location>
</feature>
<keyword evidence="1" id="KW-1133">Transmembrane helix</keyword>
<evidence type="ECO:0000256" key="1">
    <source>
        <dbReference type="SAM" id="Phobius"/>
    </source>
</evidence>
<protein>
    <submittedName>
        <fullName evidence="2">Paraquat-inducible protein A</fullName>
    </submittedName>
</protein>
<organism evidence="2">
    <name type="scientific">hydrothermal vent metagenome</name>
    <dbReference type="NCBI Taxonomy" id="652676"/>
    <lineage>
        <taxon>unclassified sequences</taxon>
        <taxon>metagenomes</taxon>
        <taxon>ecological metagenomes</taxon>
    </lineage>
</organism>
<sequence length="205" mass="23040">MSKAANNSLIACHDCDLLFRARPLRNGERAACPRCGAVLYHQRPQAINRALIYSLTSLIFFGLANIFPFMTFQMQGREQVTFLTSGGFELLQQGFWGLGVLVLSVGVLLPFLRIIGTLYVLIPLEFNIEVWKAKETFKFIEAITPWAMMEVLMLGVIVAYVKLIDITTIVLGASLYSFAALIFFMTLSAAALEPLEVWERLEQRP</sequence>
<dbReference type="Pfam" id="PF04403">
    <property type="entry name" value="PqiA"/>
    <property type="match status" value="1"/>
</dbReference>
<feature type="transmembrane region" description="Helical" evidence="1">
    <location>
        <begin position="169"/>
        <end position="192"/>
    </location>
</feature>
<evidence type="ECO:0000313" key="2">
    <source>
        <dbReference type="EMBL" id="VAW38032.1"/>
    </source>
</evidence>